<protein>
    <submittedName>
        <fullName evidence="6">Ribonuclease P protein component</fullName>
        <ecNumber evidence="6">3.1.26.5</ecNumber>
    </submittedName>
</protein>
<keyword evidence="4 6" id="KW-0378">Hydrolase</keyword>
<name>A0A644TTE8_9ZZZZ</name>
<dbReference type="EC" id="3.1.26.5" evidence="6"/>
<evidence type="ECO:0000256" key="5">
    <source>
        <dbReference type="ARBA" id="ARBA00022884"/>
    </source>
</evidence>
<evidence type="ECO:0000256" key="4">
    <source>
        <dbReference type="ARBA" id="ARBA00022801"/>
    </source>
</evidence>
<comment type="caution">
    <text evidence="6">The sequence shown here is derived from an EMBL/GenBank/DDBJ whole genome shotgun (WGS) entry which is preliminary data.</text>
</comment>
<keyword evidence="5" id="KW-0694">RNA-binding</keyword>
<accession>A0A644TTE8</accession>
<sequence length="135" mass="15910">MYKFPKSERLCSKIEIAKLFSSKDGFLNYPLSVKFHVNESQSPKVKLVIVSPKKYQRLSISRNRIKRLIREAYRLNSQEIKDFSSGNKINIYFAFSFVSQQMVEFDKINIVVSKSLTRIINELKQRIENNNQIDK</sequence>
<keyword evidence="2" id="KW-0540">Nuclease</keyword>
<dbReference type="Gene3D" id="3.30.230.10">
    <property type="match status" value="1"/>
</dbReference>
<dbReference type="GO" id="GO:0004526">
    <property type="term" value="F:ribonuclease P activity"/>
    <property type="evidence" value="ECO:0007669"/>
    <property type="project" value="UniProtKB-EC"/>
</dbReference>
<dbReference type="Pfam" id="PF00825">
    <property type="entry name" value="Ribonuclease_P"/>
    <property type="match status" value="1"/>
</dbReference>
<dbReference type="InterPro" id="IPR000100">
    <property type="entry name" value="RNase_P"/>
</dbReference>
<evidence type="ECO:0000256" key="1">
    <source>
        <dbReference type="ARBA" id="ARBA00022694"/>
    </source>
</evidence>
<proteinExistence type="inferred from homology"/>
<evidence type="ECO:0000256" key="2">
    <source>
        <dbReference type="ARBA" id="ARBA00022722"/>
    </source>
</evidence>
<dbReference type="AlphaFoldDB" id="A0A644TTE8"/>
<gene>
    <name evidence="6" type="primary">rnpA_5</name>
    <name evidence="6" type="ORF">SDC9_15918</name>
</gene>
<dbReference type="GO" id="GO:0000049">
    <property type="term" value="F:tRNA binding"/>
    <property type="evidence" value="ECO:0007669"/>
    <property type="project" value="InterPro"/>
</dbReference>
<dbReference type="GO" id="GO:0008033">
    <property type="term" value="P:tRNA processing"/>
    <property type="evidence" value="ECO:0007669"/>
    <property type="project" value="UniProtKB-KW"/>
</dbReference>
<keyword evidence="3" id="KW-0255">Endonuclease</keyword>
<organism evidence="6">
    <name type="scientific">bioreactor metagenome</name>
    <dbReference type="NCBI Taxonomy" id="1076179"/>
    <lineage>
        <taxon>unclassified sequences</taxon>
        <taxon>metagenomes</taxon>
        <taxon>ecological metagenomes</taxon>
    </lineage>
</organism>
<evidence type="ECO:0000313" key="6">
    <source>
        <dbReference type="EMBL" id="MPL70165.1"/>
    </source>
</evidence>
<reference evidence="6" key="1">
    <citation type="submission" date="2019-08" db="EMBL/GenBank/DDBJ databases">
        <authorList>
            <person name="Kucharzyk K."/>
            <person name="Murdoch R.W."/>
            <person name="Higgins S."/>
            <person name="Loffler F."/>
        </authorList>
    </citation>
    <scope>NUCLEOTIDE SEQUENCE</scope>
</reference>
<dbReference type="EMBL" id="VSSQ01000051">
    <property type="protein sequence ID" value="MPL70165.1"/>
    <property type="molecule type" value="Genomic_DNA"/>
</dbReference>
<dbReference type="HAMAP" id="MF_00227">
    <property type="entry name" value="RNase_P"/>
    <property type="match status" value="1"/>
</dbReference>
<dbReference type="SUPFAM" id="SSF54211">
    <property type="entry name" value="Ribosomal protein S5 domain 2-like"/>
    <property type="match status" value="1"/>
</dbReference>
<dbReference type="InterPro" id="IPR014721">
    <property type="entry name" value="Ribsml_uS5_D2-typ_fold_subgr"/>
</dbReference>
<evidence type="ECO:0000256" key="3">
    <source>
        <dbReference type="ARBA" id="ARBA00022759"/>
    </source>
</evidence>
<dbReference type="InterPro" id="IPR020568">
    <property type="entry name" value="Ribosomal_Su5_D2-typ_SF"/>
</dbReference>
<keyword evidence="1" id="KW-0819">tRNA processing</keyword>